<sequence length="61" mass="7327">MNRETRKTHEKILLPDECYAIQKAVFDVYRVDLLFNFGDYPKAEIIRIANTNFRDFRAFRG</sequence>
<name>A0A1I3WWB8_9BACT</name>
<accession>A0A1I3WWB8</accession>
<dbReference type="AlphaFoldDB" id="A0A1I3WWB8"/>
<protein>
    <submittedName>
        <fullName evidence="1">Uncharacterized protein</fullName>
    </submittedName>
</protein>
<evidence type="ECO:0000313" key="1">
    <source>
        <dbReference type="EMBL" id="SFK10786.1"/>
    </source>
</evidence>
<dbReference type="EMBL" id="FORX01000014">
    <property type="protein sequence ID" value="SFK10786.1"/>
    <property type="molecule type" value="Genomic_DNA"/>
</dbReference>
<gene>
    <name evidence="1" type="ORF">SAMN04488082_11457</name>
</gene>
<dbReference type="Proteomes" id="UP000198635">
    <property type="component" value="Unassembled WGS sequence"/>
</dbReference>
<dbReference type="RefSeq" id="WP_245751112.1">
    <property type="nucleotide sequence ID" value="NZ_FORX01000014.1"/>
</dbReference>
<keyword evidence="2" id="KW-1185">Reference proteome</keyword>
<evidence type="ECO:0000313" key="2">
    <source>
        <dbReference type="Proteomes" id="UP000198635"/>
    </source>
</evidence>
<organism evidence="1 2">
    <name type="scientific">Desulfomicrobium apsheronum</name>
    <dbReference type="NCBI Taxonomy" id="52560"/>
    <lineage>
        <taxon>Bacteria</taxon>
        <taxon>Pseudomonadati</taxon>
        <taxon>Thermodesulfobacteriota</taxon>
        <taxon>Desulfovibrionia</taxon>
        <taxon>Desulfovibrionales</taxon>
        <taxon>Desulfomicrobiaceae</taxon>
        <taxon>Desulfomicrobium</taxon>
    </lineage>
</organism>
<proteinExistence type="predicted"/>
<reference evidence="2" key="1">
    <citation type="submission" date="2016-10" db="EMBL/GenBank/DDBJ databases">
        <authorList>
            <person name="Varghese N."/>
            <person name="Submissions S."/>
        </authorList>
    </citation>
    <scope>NUCLEOTIDE SEQUENCE [LARGE SCALE GENOMIC DNA]</scope>
    <source>
        <strain evidence="2">DSM 5918</strain>
    </source>
</reference>
<dbReference type="STRING" id="52560.SAMN04488082_11457"/>